<evidence type="ECO:0000259" key="1">
    <source>
        <dbReference type="Pfam" id="PF02371"/>
    </source>
</evidence>
<dbReference type="Proteomes" id="UP001185927">
    <property type="component" value="Unassembled WGS sequence"/>
</dbReference>
<feature type="domain" description="Transposase IS116/IS110/IS902 C-terminal" evidence="1">
    <location>
        <begin position="86"/>
        <end position="167"/>
    </location>
</feature>
<comment type="caution">
    <text evidence="2">The sequence shown here is derived from an EMBL/GenBank/DDBJ whole genome shotgun (WGS) entry which is preliminary data.</text>
</comment>
<dbReference type="Pfam" id="PF02371">
    <property type="entry name" value="Transposase_20"/>
    <property type="match status" value="1"/>
</dbReference>
<dbReference type="InterPro" id="IPR047650">
    <property type="entry name" value="Transpos_IS110"/>
</dbReference>
<dbReference type="PANTHER" id="PTHR33055">
    <property type="entry name" value="TRANSPOSASE FOR INSERTION SEQUENCE ELEMENT IS1111A"/>
    <property type="match status" value="1"/>
</dbReference>
<name>A0ABU4C5F7_RHOGO</name>
<dbReference type="InterPro" id="IPR003346">
    <property type="entry name" value="Transposase_20"/>
</dbReference>
<gene>
    <name evidence="2" type="ORF">R3Q16_34770</name>
</gene>
<keyword evidence="3" id="KW-1185">Reference proteome</keyword>
<reference evidence="2 3" key="1">
    <citation type="submission" date="2023-10" db="EMBL/GenBank/DDBJ databases">
        <title>Development of a sustainable strategy for remediation of hydrocarbon-contaminated territories based on the waste exchange concept.</title>
        <authorList>
            <person name="Krivoruchko A."/>
        </authorList>
    </citation>
    <scope>NUCLEOTIDE SEQUENCE [LARGE SCALE GENOMIC DNA]</scope>
    <source>
        <strain evidence="2 3">IEGM 1203</strain>
    </source>
</reference>
<evidence type="ECO:0000313" key="2">
    <source>
        <dbReference type="EMBL" id="MDV6271752.1"/>
    </source>
</evidence>
<dbReference type="PANTHER" id="PTHR33055:SF16">
    <property type="entry name" value="TRANSPOSASE FOR INSERTION SEQUENCE ELEMENT IS1547"/>
    <property type="match status" value="1"/>
</dbReference>
<sequence length="205" mass="22668">MNDTRTINALTAVVRTVELDVDARKSLTHSQITAIATWRARSEDATTATCRAETVRLAKRIRALDSELVDNRNSLDALVKTNAPELTASVGVGAVIAATVLIAWSHAGRVRSEAAFTSLAGTCPVPASSGNTVRYRLNRGGDRRLNRALTTIVIVRMRVDPQTRAYVERRRTEGRTTKEIMRALKRYVTRQLFRTLATAHPILVF</sequence>
<proteinExistence type="predicted"/>
<dbReference type="EMBL" id="JAWLKB010000076">
    <property type="protein sequence ID" value="MDV6271752.1"/>
    <property type="molecule type" value="Genomic_DNA"/>
</dbReference>
<organism evidence="2 3">
    <name type="scientific">Rhodococcus globerulus</name>
    <dbReference type="NCBI Taxonomy" id="33008"/>
    <lineage>
        <taxon>Bacteria</taxon>
        <taxon>Bacillati</taxon>
        <taxon>Actinomycetota</taxon>
        <taxon>Actinomycetes</taxon>
        <taxon>Mycobacteriales</taxon>
        <taxon>Nocardiaceae</taxon>
        <taxon>Rhodococcus</taxon>
    </lineage>
</organism>
<evidence type="ECO:0000313" key="3">
    <source>
        <dbReference type="Proteomes" id="UP001185927"/>
    </source>
</evidence>
<protein>
    <submittedName>
        <fullName evidence="2">Transposase</fullName>
    </submittedName>
</protein>
<accession>A0ABU4C5F7</accession>